<dbReference type="SUPFAM" id="SSF47031">
    <property type="entry name" value="Second domain of FERM"/>
    <property type="match status" value="1"/>
</dbReference>
<dbReference type="Pfam" id="PF18124">
    <property type="entry name" value="Kindlin_2_N"/>
    <property type="match status" value="1"/>
</dbReference>
<evidence type="ECO:0000256" key="2">
    <source>
        <dbReference type="ARBA" id="ARBA00022889"/>
    </source>
</evidence>
<dbReference type="InterPro" id="IPR037843">
    <property type="entry name" value="Kindlin/fermitin"/>
</dbReference>
<dbReference type="GO" id="GO:0030055">
    <property type="term" value="C:cell-substrate junction"/>
    <property type="evidence" value="ECO:0007669"/>
    <property type="project" value="TreeGrafter"/>
</dbReference>
<dbReference type="GO" id="GO:0005178">
    <property type="term" value="F:integrin binding"/>
    <property type="evidence" value="ECO:0007669"/>
    <property type="project" value="TreeGrafter"/>
</dbReference>
<dbReference type="Proteomes" id="UP000076858">
    <property type="component" value="Unassembled WGS sequence"/>
</dbReference>
<dbReference type="InterPro" id="IPR019747">
    <property type="entry name" value="FERM_CS"/>
</dbReference>
<dbReference type="CDD" id="cd14473">
    <property type="entry name" value="FERM_B-lobe"/>
    <property type="match status" value="1"/>
</dbReference>
<keyword evidence="2" id="KW-0130">Cell adhesion</keyword>
<dbReference type="CDD" id="cd17095">
    <property type="entry name" value="FERM_F0_kindlins"/>
    <property type="match status" value="1"/>
</dbReference>
<dbReference type="SMART" id="SM00233">
    <property type="entry name" value="PH"/>
    <property type="match status" value="1"/>
</dbReference>
<dbReference type="InterPro" id="IPR014352">
    <property type="entry name" value="FERM/acyl-CoA-bd_prot_sf"/>
</dbReference>
<dbReference type="InterPro" id="IPR001849">
    <property type="entry name" value="PH_domain"/>
</dbReference>
<feature type="region of interest" description="Disordered" evidence="3">
    <location>
        <begin position="152"/>
        <end position="184"/>
    </location>
</feature>
<proteinExistence type="inferred from homology"/>
<evidence type="ECO:0000256" key="1">
    <source>
        <dbReference type="ARBA" id="ARBA00008052"/>
    </source>
</evidence>
<dbReference type="SUPFAM" id="SSF50729">
    <property type="entry name" value="PH domain-like"/>
    <property type="match status" value="2"/>
</dbReference>
<dbReference type="Pfam" id="PF00373">
    <property type="entry name" value="FERM_M"/>
    <property type="match status" value="2"/>
</dbReference>
<dbReference type="PROSITE" id="PS00661">
    <property type="entry name" value="FERM_2"/>
    <property type="match status" value="1"/>
</dbReference>
<dbReference type="InterPro" id="IPR011993">
    <property type="entry name" value="PH-like_dom_sf"/>
</dbReference>
<dbReference type="GO" id="GO:0007229">
    <property type="term" value="P:integrin-mediated signaling pathway"/>
    <property type="evidence" value="ECO:0007669"/>
    <property type="project" value="InterPro"/>
</dbReference>
<feature type="compositionally biased region" description="Polar residues" evidence="3">
    <location>
        <begin position="162"/>
        <end position="172"/>
    </location>
</feature>
<dbReference type="InterPro" id="IPR037837">
    <property type="entry name" value="PH_Kindlin/fermitin"/>
</dbReference>
<dbReference type="InterPro" id="IPR019749">
    <property type="entry name" value="Band_41_domain"/>
</dbReference>
<dbReference type="GO" id="GO:0007160">
    <property type="term" value="P:cell-matrix adhesion"/>
    <property type="evidence" value="ECO:0007669"/>
    <property type="project" value="TreeGrafter"/>
</dbReference>
<dbReference type="EMBL" id="GDIQ01061505">
    <property type="protein sequence ID" value="JAN33232.1"/>
    <property type="molecule type" value="Transcribed_RNA"/>
</dbReference>
<dbReference type="OrthoDB" id="10057618at2759"/>
<evidence type="ECO:0000313" key="7">
    <source>
        <dbReference type="EMBL" id="KZS07187.1"/>
    </source>
</evidence>
<dbReference type="FunFam" id="2.30.29.30:FF:000037">
    <property type="entry name" value="Fermitin family homolog 2"/>
    <property type="match status" value="1"/>
</dbReference>
<dbReference type="InterPro" id="IPR035963">
    <property type="entry name" value="FERM_2"/>
</dbReference>
<dbReference type="CDD" id="cd17096">
    <property type="entry name" value="FERM_F1_kindlins"/>
    <property type="match status" value="1"/>
</dbReference>
<dbReference type="PROSITE" id="PS50003">
    <property type="entry name" value="PH_DOMAIN"/>
    <property type="match status" value="1"/>
</dbReference>
<dbReference type="EMBL" id="LRGB01002544">
    <property type="protein sequence ID" value="KZS07187.1"/>
    <property type="molecule type" value="Genomic_DNA"/>
</dbReference>
<dbReference type="InterPro" id="IPR040790">
    <property type="entry name" value="Kindlin_2_N"/>
</dbReference>
<reference evidence="5" key="1">
    <citation type="submission" date="2015-10" db="EMBL/GenBank/DDBJ databases">
        <title>Daphnia magna gene sets from two clonal populations assembled and annotated with EvidentialGene.</title>
        <authorList>
            <person name="Gilbert D."/>
            <person name="Podicheti R."/>
            <person name="Orsini L."/>
            <person name="Colbourne J."/>
            <person name="Pfrender M."/>
        </authorList>
    </citation>
    <scope>NUCLEOTIDE SEQUENCE</scope>
</reference>
<dbReference type="EMBL" id="GDIP01251865">
    <property type="protein sequence ID" value="JAI71536.1"/>
    <property type="molecule type" value="Transcribed_RNA"/>
</dbReference>
<dbReference type="STRING" id="35525.A0A0P4Y0B7"/>
<reference evidence="5" key="3">
    <citation type="submission" date="2015-10" db="EMBL/GenBank/DDBJ databases">
        <authorList>
            <person name="Gilbert D.G."/>
        </authorList>
    </citation>
    <scope>NUCLEOTIDE SEQUENCE</scope>
</reference>
<dbReference type="CDD" id="cd13205">
    <property type="entry name" value="FERM_C_fermitin"/>
    <property type="match status" value="1"/>
</dbReference>
<dbReference type="Gene3D" id="2.30.29.30">
    <property type="entry name" value="Pleckstrin-homology domain (PH domain)/Phosphotyrosine-binding domain (PTB)"/>
    <property type="match status" value="2"/>
</dbReference>
<evidence type="ECO:0000313" key="8">
    <source>
        <dbReference type="Proteomes" id="UP000076858"/>
    </source>
</evidence>
<dbReference type="SMART" id="SM00295">
    <property type="entry name" value="B41"/>
    <property type="match status" value="1"/>
</dbReference>
<feature type="compositionally biased region" description="Low complexity" evidence="3">
    <location>
        <begin position="174"/>
        <end position="184"/>
    </location>
</feature>
<feature type="region of interest" description="Disordered" evidence="3">
    <location>
        <begin position="202"/>
        <end position="225"/>
    </location>
</feature>
<comment type="similarity">
    <text evidence="1">Belongs to the kindlin family.</text>
</comment>
<organism evidence="5">
    <name type="scientific">Daphnia magna</name>
    <dbReference type="NCBI Taxonomy" id="35525"/>
    <lineage>
        <taxon>Eukaryota</taxon>
        <taxon>Metazoa</taxon>
        <taxon>Ecdysozoa</taxon>
        <taxon>Arthropoda</taxon>
        <taxon>Crustacea</taxon>
        <taxon>Branchiopoda</taxon>
        <taxon>Diplostraca</taxon>
        <taxon>Cladocera</taxon>
        <taxon>Anomopoda</taxon>
        <taxon>Daphniidae</taxon>
        <taxon>Daphnia</taxon>
    </lineage>
</organism>
<dbReference type="EMBL" id="GDIP01236471">
    <property type="protein sequence ID" value="JAI86930.1"/>
    <property type="molecule type" value="Transcribed_RNA"/>
</dbReference>
<gene>
    <name evidence="7" type="ORF">APZ42_029150</name>
</gene>
<dbReference type="CDD" id="cd01237">
    <property type="entry name" value="PH_fermitin"/>
    <property type="match status" value="1"/>
</dbReference>
<reference evidence="7 8" key="4">
    <citation type="submission" date="2016-03" db="EMBL/GenBank/DDBJ databases">
        <title>EvidentialGene: Evidence-directed Construction of Genes on Genomes.</title>
        <authorList>
            <person name="Gilbert D.G."/>
            <person name="Choi J.-H."/>
            <person name="Mockaitis K."/>
            <person name="Colbourne J."/>
            <person name="Pfrender M."/>
        </authorList>
    </citation>
    <scope>NUCLEOTIDE SEQUENCE [LARGE SCALE GENOMIC DNA]</scope>
    <source>
        <strain evidence="7 8">Xinb3</strain>
        <tissue evidence="7">Complete organism</tissue>
    </source>
</reference>
<dbReference type="GO" id="GO:0048731">
    <property type="term" value="P:system development"/>
    <property type="evidence" value="ECO:0007669"/>
    <property type="project" value="UniProtKB-ARBA"/>
</dbReference>
<evidence type="ECO:0000256" key="3">
    <source>
        <dbReference type="SAM" id="MobiDB-lite"/>
    </source>
</evidence>
<dbReference type="Gene3D" id="3.10.20.90">
    <property type="entry name" value="Phosphatidylinositol 3-kinase Catalytic Subunit, Chain A, domain 1"/>
    <property type="match status" value="2"/>
</dbReference>
<accession>A0A0P4Y0B7</accession>
<evidence type="ECO:0000313" key="5">
    <source>
        <dbReference type="EMBL" id="JAI86930.1"/>
    </source>
</evidence>
<evidence type="ECO:0000313" key="6">
    <source>
        <dbReference type="EMBL" id="JAN33232.1"/>
    </source>
</evidence>
<dbReference type="PANTHER" id="PTHR16160">
    <property type="entry name" value="FERMITIN 2-RELATED"/>
    <property type="match status" value="1"/>
</dbReference>
<dbReference type="AlphaFoldDB" id="A0A0P4Y0B7"/>
<feature type="domain" description="PH" evidence="4">
    <location>
        <begin position="418"/>
        <end position="522"/>
    </location>
</feature>
<protein>
    <submittedName>
        <fullName evidence="7">Fermitin 2</fullName>
    </submittedName>
    <submittedName>
        <fullName evidence="5">Fermitin family</fullName>
    </submittedName>
</protein>
<name>A0A0P4Y0B7_9CRUS</name>
<sequence length="735" mass="82980">MISDGHLVGDGSWELKVLVTDLAVERCLRVKGDLHIGGVMLRLVEELDIAADWSDHALWWPTRNCWLSRTRSTLDQYGVQADALLHFTPMHKTLRVQLPDLRYLDCRVDFSVKTFNAVVTLCKELGIRHPEELSFAKPLESDDLRYNYRERESITSHKKRSAANTSADTNTFIGHHGNSTHSSNNSLDNIKATSGCTPVLPNTTINRSPAPVPTPISSPVNSGTWRKNSPYSTPASNGHNVTPSIFDLTANNSLNTTGNTSFSNMDMSLALSPATPSQEARSRLLRPKNLIERARLNVAWLDSSLSIMEQGVREYSTLLLRYKFYSFYDLNPKYDAVRINQIYEQAKWQLLNEEIDCTEEEMLMFGALQLQVNLQSARPQPLSETRDGDDDIDAALSDLQDTLEGTHVHSNTSDITSIPELSDYLRYMKPKRFTLKGFKRYWFVCKDLQLFAFKNKGDSGSGPTHQIPLRGCEVTPDVNLSQDKFGIRLEVPGPDGMSEMWIRCDSEAQYAKWMAACRLAAKGKTMADASYDAEVSSILAFLAMQKPAPAPAINPSSLDIQPDDYVAPRFIRKLKNKSCAGCTGTQADKSVSTRILEAHTNVKDLSLTEAKLNYIKAWQSLPEYGVSLFVVKFMNQRKEELLGVAFNRLMRMEMTTGDHIKTWRYNTMKAWNVNWEVKHMMVQFEEENVIFSCLSADCKVVHEFIGGYIFLSMRSKEANQTLNEELFHKLTGGWS</sequence>
<dbReference type="InterPro" id="IPR019748">
    <property type="entry name" value="FERM_central"/>
</dbReference>
<reference evidence="6" key="2">
    <citation type="submission" date="2015-10" db="EMBL/GenBank/DDBJ databases">
        <title>EvidentialGene: Evidence-directed Construction of Complete mRNA Transcriptomes without Genomes.</title>
        <authorList>
            <person name="Gilbert D.G."/>
        </authorList>
    </citation>
    <scope>NUCLEOTIDE SEQUENCE</scope>
</reference>
<evidence type="ECO:0000259" key="4">
    <source>
        <dbReference type="PROSITE" id="PS50003"/>
    </source>
</evidence>
<dbReference type="Gene3D" id="1.20.80.10">
    <property type="match status" value="1"/>
</dbReference>
<keyword evidence="8" id="KW-1185">Reference proteome</keyword>
<dbReference type="PANTHER" id="PTHR16160:SF13">
    <property type="entry name" value="FERMITIN 2-RELATED"/>
    <property type="match status" value="1"/>
</dbReference>